<protein>
    <submittedName>
        <fullName evidence="3">Glycosyl transferase</fullName>
    </submittedName>
</protein>
<organism evidence="3 4">
    <name type="scientific">Sphingomonas oleivorans</name>
    <dbReference type="NCBI Taxonomy" id="1735121"/>
    <lineage>
        <taxon>Bacteria</taxon>
        <taxon>Pseudomonadati</taxon>
        <taxon>Pseudomonadota</taxon>
        <taxon>Alphaproteobacteria</taxon>
        <taxon>Sphingomonadales</taxon>
        <taxon>Sphingomonadaceae</taxon>
        <taxon>Sphingomonas</taxon>
    </lineage>
</organism>
<evidence type="ECO:0000313" key="4">
    <source>
        <dbReference type="Proteomes" id="UP000244162"/>
    </source>
</evidence>
<dbReference type="Gene3D" id="3.40.50.2000">
    <property type="entry name" value="Glycogen Phosphorylase B"/>
    <property type="match status" value="1"/>
</dbReference>
<evidence type="ECO:0000256" key="1">
    <source>
        <dbReference type="ARBA" id="ARBA00022679"/>
    </source>
</evidence>
<evidence type="ECO:0000259" key="2">
    <source>
        <dbReference type="Pfam" id="PF00534"/>
    </source>
</evidence>
<dbReference type="PANTHER" id="PTHR46401">
    <property type="entry name" value="GLYCOSYLTRANSFERASE WBBK-RELATED"/>
    <property type="match status" value="1"/>
</dbReference>
<dbReference type="Pfam" id="PF00534">
    <property type="entry name" value="Glycos_transf_1"/>
    <property type="match status" value="1"/>
</dbReference>
<accession>A0A2T5FXU9</accession>
<dbReference type="PANTHER" id="PTHR46401:SF2">
    <property type="entry name" value="GLYCOSYLTRANSFERASE WBBK-RELATED"/>
    <property type="match status" value="1"/>
</dbReference>
<dbReference type="Proteomes" id="UP000244162">
    <property type="component" value="Unassembled WGS sequence"/>
</dbReference>
<dbReference type="GO" id="GO:0016757">
    <property type="term" value="F:glycosyltransferase activity"/>
    <property type="evidence" value="ECO:0007669"/>
    <property type="project" value="InterPro"/>
</dbReference>
<evidence type="ECO:0000313" key="3">
    <source>
        <dbReference type="EMBL" id="PTQ10968.1"/>
    </source>
</evidence>
<dbReference type="OrthoDB" id="9790710at2"/>
<proteinExistence type="predicted"/>
<dbReference type="AlphaFoldDB" id="A0A2T5FXU9"/>
<keyword evidence="4" id="KW-1185">Reference proteome</keyword>
<reference evidence="3 4" key="1">
    <citation type="submission" date="2017-09" db="EMBL/GenBank/DDBJ databases">
        <title>Sphingomonas panjinensis sp.nov., isolated from oil-contaminated soil.</title>
        <authorList>
            <person name="Wang L."/>
            <person name="Chen L."/>
        </authorList>
    </citation>
    <scope>NUCLEOTIDE SEQUENCE [LARGE SCALE GENOMIC DNA]</scope>
    <source>
        <strain evidence="3 4">FW-11</strain>
    </source>
</reference>
<feature type="domain" description="Glycosyl transferase family 1" evidence="2">
    <location>
        <begin position="187"/>
        <end position="308"/>
    </location>
</feature>
<keyword evidence="1 3" id="KW-0808">Transferase</keyword>
<name>A0A2T5FXU9_9SPHN</name>
<sequence>MAYARGLMAVIPDRLRFAAVHPGGVYGRLPRSAVLRFLDRTEARWENDGHISQSALRRFAAETLLSLRPRPVSGRSSDATVYVQSSPHHLTRPKLVGRILQRERARFICLVHDLIPLEYPEYARPDGAAQHRKRVDTIVRHADGIIANSNATLRALEAYLTEAGRTPHVRVAHLGTYDAPKPVPPLSDRPYFVCIGTIEPRKNHLLLLNIWRRLSEIHGPRSIPKLILIGRRGWENEQIVDMLDRCPALNSCVEEYSGLPDRQVRTLLAGARALLLPSFAEGYGMPVTEALDMGVPVICSDLPALREAGGDAPDYVDPLDGPEWIRLLQSYALEASPERAAQIDRLSAWVRPTWQKHIQYVREMIEDIVA</sequence>
<dbReference type="CDD" id="cd03809">
    <property type="entry name" value="GT4_MtfB-like"/>
    <property type="match status" value="1"/>
</dbReference>
<comment type="caution">
    <text evidence="3">The sequence shown here is derived from an EMBL/GenBank/DDBJ whole genome shotgun (WGS) entry which is preliminary data.</text>
</comment>
<dbReference type="InterPro" id="IPR001296">
    <property type="entry name" value="Glyco_trans_1"/>
</dbReference>
<dbReference type="SUPFAM" id="SSF53756">
    <property type="entry name" value="UDP-Glycosyltransferase/glycogen phosphorylase"/>
    <property type="match status" value="1"/>
</dbReference>
<gene>
    <name evidence="3" type="ORF">CLG96_09790</name>
</gene>
<dbReference type="EMBL" id="NWBU01000009">
    <property type="protein sequence ID" value="PTQ10968.1"/>
    <property type="molecule type" value="Genomic_DNA"/>
</dbReference>